<protein>
    <submittedName>
        <fullName evidence="5">Dihydrodipicolinate synthase family protein</fullName>
    </submittedName>
</protein>
<dbReference type="Pfam" id="PF00701">
    <property type="entry name" value="DHDPS"/>
    <property type="match status" value="1"/>
</dbReference>
<evidence type="ECO:0000256" key="3">
    <source>
        <dbReference type="PIRNR" id="PIRNR001365"/>
    </source>
</evidence>
<gene>
    <name evidence="5" type="ORF">E0H45_22225</name>
</gene>
<dbReference type="InterPro" id="IPR013785">
    <property type="entry name" value="Aldolase_TIM"/>
</dbReference>
<evidence type="ECO:0000256" key="2">
    <source>
        <dbReference type="ARBA" id="ARBA00023239"/>
    </source>
</evidence>
<evidence type="ECO:0000256" key="1">
    <source>
        <dbReference type="ARBA" id="ARBA00007592"/>
    </source>
</evidence>
<accession>A0A4R0HE47</accession>
<dbReference type="PIRSF" id="PIRSF001365">
    <property type="entry name" value="DHDPS"/>
    <property type="match status" value="1"/>
</dbReference>
<keyword evidence="2 3" id="KW-0456">Lyase</keyword>
<dbReference type="CDD" id="cd00408">
    <property type="entry name" value="DHDPS-like"/>
    <property type="match status" value="1"/>
</dbReference>
<feature type="binding site" evidence="4">
    <location>
        <position position="213"/>
    </location>
    <ligand>
        <name>pyruvate</name>
        <dbReference type="ChEBI" id="CHEBI:15361"/>
    </ligand>
</feature>
<name>A0A4R0HE47_9ACTN</name>
<dbReference type="GO" id="GO:0008840">
    <property type="term" value="F:4-hydroxy-tetrahydrodipicolinate synthase activity"/>
    <property type="evidence" value="ECO:0007669"/>
    <property type="project" value="TreeGrafter"/>
</dbReference>
<dbReference type="InterPro" id="IPR002220">
    <property type="entry name" value="DapA-like"/>
</dbReference>
<dbReference type="RefSeq" id="WP_131340153.1">
    <property type="nucleotide sequence ID" value="NZ_SJJZ01000002.1"/>
</dbReference>
<evidence type="ECO:0000256" key="4">
    <source>
        <dbReference type="PIRSR" id="PIRSR001365-2"/>
    </source>
</evidence>
<evidence type="ECO:0000313" key="5">
    <source>
        <dbReference type="EMBL" id="TCC08583.1"/>
    </source>
</evidence>
<dbReference type="Proteomes" id="UP000292346">
    <property type="component" value="Unassembled WGS sequence"/>
</dbReference>
<evidence type="ECO:0000313" key="6">
    <source>
        <dbReference type="Proteomes" id="UP000292346"/>
    </source>
</evidence>
<organism evidence="5 6">
    <name type="scientific">Kribbella soli</name>
    <dbReference type="NCBI Taxonomy" id="1124743"/>
    <lineage>
        <taxon>Bacteria</taxon>
        <taxon>Bacillati</taxon>
        <taxon>Actinomycetota</taxon>
        <taxon>Actinomycetes</taxon>
        <taxon>Propionibacteriales</taxon>
        <taxon>Kribbellaceae</taxon>
        <taxon>Kribbella</taxon>
    </lineage>
</organism>
<dbReference type="OrthoDB" id="9778880at2"/>
<dbReference type="SMART" id="SM01130">
    <property type="entry name" value="DHDPS"/>
    <property type="match status" value="1"/>
</dbReference>
<proteinExistence type="inferred from homology"/>
<dbReference type="SUPFAM" id="SSF51569">
    <property type="entry name" value="Aldolase"/>
    <property type="match status" value="1"/>
</dbReference>
<keyword evidence="6" id="KW-1185">Reference proteome</keyword>
<dbReference type="GO" id="GO:0005829">
    <property type="term" value="C:cytosol"/>
    <property type="evidence" value="ECO:0007669"/>
    <property type="project" value="TreeGrafter"/>
</dbReference>
<dbReference type="PANTHER" id="PTHR12128:SF66">
    <property type="entry name" value="4-HYDROXY-2-OXOGLUTARATE ALDOLASE, MITOCHONDRIAL"/>
    <property type="match status" value="1"/>
</dbReference>
<sequence length="311" mass="31951">MLNTESPPTVEGLVPILATPFGPDGSLDLPGLRRLTEFQLASGVHGVAVLGMASEAFALTADERRLVTREAVRVVANAVPVVVGVAATSTVTAVEQAAEAAAAGATAVMVLPPYMVLPSPAQLPAFYAEVAAVGIEVMVQDAPGVTGVAMSPLQIAELATVPGVTSVKVEAPPTAPKVAAVVDRISQPGFVVLGGQNAQFLLDELAAGAVGTMPACEIPDLLAPVVNDWRAGRYDDARARFDLLLPLLVYGLQSGIAWAVHKEVLVSRGLIDHATVRVPARALDARAKAGLTAILDRLDLPAASAPLTGIH</sequence>
<comment type="caution">
    <text evidence="5">The sequence shown here is derived from an EMBL/GenBank/DDBJ whole genome shotgun (WGS) entry which is preliminary data.</text>
</comment>
<comment type="similarity">
    <text evidence="1 3">Belongs to the DapA family.</text>
</comment>
<dbReference type="EMBL" id="SJJZ01000002">
    <property type="protein sequence ID" value="TCC08583.1"/>
    <property type="molecule type" value="Genomic_DNA"/>
</dbReference>
<reference evidence="5 6" key="1">
    <citation type="submission" date="2019-02" db="EMBL/GenBank/DDBJ databases">
        <title>Kribbella capetownensis sp. nov. and Kribbella speibonae sp. nov., isolated from soil.</title>
        <authorList>
            <person name="Curtis S.M."/>
            <person name="Norton I."/>
            <person name="Everest G.J."/>
            <person name="Meyers P.R."/>
        </authorList>
    </citation>
    <scope>NUCLEOTIDE SEQUENCE [LARGE SCALE GENOMIC DNA]</scope>
    <source>
        <strain evidence="5 6">KCTC 29219</strain>
    </source>
</reference>
<dbReference type="PANTHER" id="PTHR12128">
    <property type="entry name" value="DIHYDRODIPICOLINATE SYNTHASE"/>
    <property type="match status" value="1"/>
</dbReference>
<dbReference type="AlphaFoldDB" id="A0A4R0HE47"/>
<dbReference type="PRINTS" id="PR00146">
    <property type="entry name" value="DHPICSNTHASE"/>
</dbReference>
<dbReference type="Gene3D" id="3.20.20.70">
    <property type="entry name" value="Aldolase class I"/>
    <property type="match status" value="1"/>
</dbReference>